<comment type="subcellular location">
    <subcellularLocation>
        <location evidence="1">Membrane</location>
        <topology evidence="1">Multi-pass membrane protein</topology>
    </subcellularLocation>
</comment>
<evidence type="ECO:0000256" key="1">
    <source>
        <dbReference type="ARBA" id="ARBA00004141"/>
    </source>
</evidence>
<dbReference type="EMBL" id="CYTW01000001">
    <property type="protein sequence ID" value="CUJ85390.1"/>
    <property type="molecule type" value="Genomic_DNA"/>
</dbReference>
<evidence type="ECO:0000256" key="6">
    <source>
        <dbReference type="SAM" id="MobiDB-lite"/>
    </source>
</evidence>
<feature type="transmembrane region" description="Helical" evidence="7">
    <location>
        <begin position="81"/>
        <end position="101"/>
    </location>
</feature>
<dbReference type="PANTHER" id="PTHR21716:SF4">
    <property type="entry name" value="TRANSMEMBRANE PROTEIN 245"/>
    <property type="match status" value="1"/>
</dbReference>
<feature type="transmembrane region" description="Helical" evidence="7">
    <location>
        <begin position="228"/>
        <end position="251"/>
    </location>
</feature>
<evidence type="ECO:0000256" key="3">
    <source>
        <dbReference type="ARBA" id="ARBA00022692"/>
    </source>
</evidence>
<sequence length="415" mass="43827">MGDKSQQHHENGPEKFNLSSLSLSTVSVFAATLLISIFFIDVAKPFLIPLMLAGICAALARPLYLKILALVGGREGPASGLTLLIGIILVIVPMLSVAYLAGTQASVVIADSSGLLEVLSEDVNALKAGTLETPEWLPYGDELENAGPQLYEKATELLGKLASFLVSSLAHVTNGTASFFVGLFTFLYAMFFFLPMKRSVFEQILTYSGLPHELQSAMSSKIISVSRATIKGSLVIGVIQGALGGMGFWLAGFDGAVFWAVIMMILAAVPAVGATPIVIGGAIYLGFSGETVPAIALGLWGGLVVGTIDNVLRPRLVGRDAQMSDLWIFVSTLGGLAAFGAAGLILGPVLAGLLITVWGEFSDAADEGPTEPETDTVPASDPPQERNPEFKLTASKADLEKEVEELRQDFHNRDS</sequence>
<feature type="transmembrane region" description="Helical" evidence="7">
    <location>
        <begin position="292"/>
        <end position="308"/>
    </location>
</feature>
<feature type="transmembrane region" description="Helical" evidence="7">
    <location>
        <begin position="328"/>
        <end position="355"/>
    </location>
</feature>
<evidence type="ECO:0000313" key="9">
    <source>
        <dbReference type="Proteomes" id="UP000051870"/>
    </source>
</evidence>
<gene>
    <name evidence="8" type="ORF">PH7735_00488</name>
</gene>
<keyword evidence="5 7" id="KW-0472">Membrane</keyword>
<feature type="compositionally biased region" description="Acidic residues" evidence="6">
    <location>
        <begin position="364"/>
        <end position="374"/>
    </location>
</feature>
<name>A0A0P1IME1_9RHOB</name>
<evidence type="ECO:0000256" key="4">
    <source>
        <dbReference type="ARBA" id="ARBA00022989"/>
    </source>
</evidence>
<evidence type="ECO:0000313" key="8">
    <source>
        <dbReference type="EMBL" id="CUJ85390.1"/>
    </source>
</evidence>
<dbReference type="Pfam" id="PF01594">
    <property type="entry name" value="AI-2E_transport"/>
    <property type="match status" value="1"/>
</dbReference>
<dbReference type="GeneID" id="83879569"/>
<proteinExistence type="inferred from homology"/>
<organism evidence="8 9">
    <name type="scientific">Shimia thalassica</name>
    <dbReference type="NCBI Taxonomy" id="1715693"/>
    <lineage>
        <taxon>Bacteria</taxon>
        <taxon>Pseudomonadati</taxon>
        <taxon>Pseudomonadota</taxon>
        <taxon>Alphaproteobacteria</taxon>
        <taxon>Rhodobacterales</taxon>
        <taxon>Roseobacteraceae</taxon>
    </lineage>
</organism>
<evidence type="ECO:0000256" key="2">
    <source>
        <dbReference type="ARBA" id="ARBA00009773"/>
    </source>
</evidence>
<keyword evidence="9" id="KW-1185">Reference proteome</keyword>
<feature type="transmembrane region" description="Helical" evidence="7">
    <location>
        <begin position="257"/>
        <end position="285"/>
    </location>
</feature>
<evidence type="ECO:0000256" key="7">
    <source>
        <dbReference type="SAM" id="Phobius"/>
    </source>
</evidence>
<dbReference type="GO" id="GO:0016020">
    <property type="term" value="C:membrane"/>
    <property type="evidence" value="ECO:0007669"/>
    <property type="project" value="UniProtKB-SubCell"/>
</dbReference>
<feature type="transmembrane region" description="Helical" evidence="7">
    <location>
        <begin position="46"/>
        <end position="69"/>
    </location>
</feature>
<protein>
    <submittedName>
        <fullName evidence="8">Putative inner membrane protein</fullName>
    </submittedName>
</protein>
<reference evidence="9" key="1">
    <citation type="submission" date="2015-09" db="EMBL/GenBank/DDBJ databases">
        <authorList>
            <person name="Rodrigo-Torres Lidia"/>
            <person name="Arahal R.David."/>
        </authorList>
    </citation>
    <scope>NUCLEOTIDE SEQUENCE [LARGE SCALE GENOMIC DNA]</scope>
    <source>
        <strain evidence="9">CECT 7735</strain>
    </source>
</reference>
<dbReference type="Proteomes" id="UP000051870">
    <property type="component" value="Unassembled WGS sequence"/>
</dbReference>
<dbReference type="STRING" id="1715693.PH7735_00488"/>
<feature type="transmembrane region" description="Helical" evidence="7">
    <location>
        <begin position="175"/>
        <end position="194"/>
    </location>
</feature>
<accession>A0A0P1IME1</accession>
<dbReference type="RefSeq" id="WP_058309724.1">
    <property type="nucleotide sequence ID" value="NZ_CYTW01000001.1"/>
</dbReference>
<comment type="similarity">
    <text evidence="2">Belongs to the autoinducer-2 exporter (AI-2E) (TC 2.A.86) family.</text>
</comment>
<feature type="region of interest" description="Disordered" evidence="6">
    <location>
        <begin position="364"/>
        <end position="399"/>
    </location>
</feature>
<feature type="transmembrane region" description="Helical" evidence="7">
    <location>
        <begin position="21"/>
        <end position="40"/>
    </location>
</feature>
<dbReference type="InterPro" id="IPR002549">
    <property type="entry name" value="AI-2E-like"/>
</dbReference>
<keyword evidence="3 7" id="KW-0812">Transmembrane</keyword>
<dbReference type="AlphaFoldDB" id="A0A0P1IME1"/>
<dbReference type="PANTHER" id="PTHR21716">
    <property type="entry name" value="TRANSMEMBRANE PROTEIN"/>
    <property type="match status" value="1"/>
</dbReference>
<evidence type="ECO:0000256" key="5">
    <source>
        <dbReference type="ARBA" id="ARBA00023136"/>
    </source>
</evidence>
<keyword evidence="4 7" id="KW-1133">Transmembrane helix</keyword>